<dbReference type="eggNOG" id="COG0835">
    <property type="taxonomic scope" value="Bacteria"/>
</dbReference>
<reference evidence="2 3" key="1">
    <citation type="journal article" date="2009" name="PLoS ONE">
        <title>Genome analysis of the anaerobic thermohalophilic bacterium Halothermothrix orenii.</title>
        <authorList>
            <person name="Mavromatis K."/>
            <person name="Ivanova N."/>
            <person name="Anderson I."/>
            <person name="Lykidis A."/>
            <person name="Hooper S.D."/>
            <person name="Sun H."/>
            <person name="Kunin V."/>
            <person name="Lapidus A."/>
            <person name="Hugenholtz P."/>
            <person name="Patel B."/>
            <person name="Kyrpides N.C."/>
        </authorList>
    </citation>
    <scope>NUCLEOTIDE SEQUENCE [LARGE SCALE GENOMIC DNA]</scope>
    <source>
        <strain evidence="3">H 168 / OCM 544 / DSM 9562</strain>
    </source>
</reference>
<protein>
    <submittedName>
        <fullName evidence="2">Putative CheW protein</fullName>
    </submittedName>
</protein>
<sequence length="159" mass="17973">MQVSTEEKDVNLEARKQFVIFQLGEEEYGVSITNSKEIIKPTKITNVPNTPDYVLGVINLRGQIVPVVDLRKRFNIKGADTDKQRIITVEVKGNLIGLMVDGVNEVVWFEESKIESAPEVDTDIKQEYIAGIGKIDERLIVLIDLEKLLFEDKEIEASI</sequence>
<dbReference type="SUPFAM" id="SSF50341">
    <property type="entry name" value="CheW-like"/>
    <property type="match status" value="1"/>
</dbReference>
<evidence type="ECO:0000313" key="2">
    <source>
        <dbReference type="EMBL" id="ACL69518.1"/>
    </source>
</evidence>
<dbReference type="PROSITE" id="PS50851">
    <property type="entry name" value="CHEW"/>
    <property type="match status" value="1"/>
</dbReference>
<dbReference type="STRING" id="373903.Hore_07610"/>
<accession>B8CW49</accession>
<keyword evidence="3" id="KW-1185">Reference proteome</keyword>
<dbReference type="InterPro" id="IPR039315">
    <property type="entry name" value="CheW"/>
</dbReference>
<dbReference type="SMART" id="SM00260">
    <property type="entry name" value="CheW"/>
    <property type="match status" value="1"/>
</dbReference>
<dbReference type="GO" id="GO:0006935">
    <property type="term" value="P:chemotaxis"/>
    <property type="evidence" value="ECO:0007669"/>
    <property type="project" value="InterPro"/>
</dbReference>
<dbReference type="GO" id="GO:0005829">
    <property type="term" value="C:cytosol"/>
    <property type="evidence" value="ECO:0007669"/>
    <property type="project" value="TreeGrafter"/>
</dbReference>
<dbReference type="KEGG" id="hor:Hore_07610"/>
<gene>
    <name evidence="2" type="ordered locus">Hore_07610</name>
</gene>
<dbReference type="GO" id="GO:0007165">
    <property type="term" value="P:signal transduction"/>
    <property type="evidence" value="ECO:0007669"/>
    <property type="project" value="InterPro"/>
</dbReference>
<dbReference type="CDD" id="cd00732">
    <property type="entry name" value="CheW"/>
    <property type="match status" value="1"/>
</dbReference>
<dbReference type="HOGENOM" id="CLU_048995_3_1_9"/>
<name>B8CW49_HALOH</name>
<dbReference type="RefSeq" id="WP_012635706.1">
    <property type="nucleotide sequence ID" value="NC_011899.1"/>
</dbReference>
<dbReference type="Proteomes" id="UP000000719">
    <property type="component" value="Chromosome"/>
</dbReference>
<dbReference type="InterPro" id="IPR036061">
    <property type="entry name" value="CheW-like_dom_sf"/>
</dbReference>
<dbReference type="InterPro" id="IPR002545">
    <property type="entry name" value="CheW-lke_dom"/>
</dbReference>
<feature type="domain" description="CheW-like" evidence="1">
    <location>
        <begin position="15"/>
        <end position="154"/>
    </location>
</feature>
<evidence type="ECO:0000259" key="1">
    <source>
        <dbReference type="PROSITE" id="PS50851"/>
    </source>
</evidence>
<dbReference type="Gene3D" id="2.40.50.180">
    <property type="entry name" value="CheA-289, Domain 4"/>
    <property type="match status" value="1"/>
</dbReference>
<dbReference type="PANTHER" id="PTHR22617:SF23">
    <property type="entry name" value="CHEMOTAXIS PROTEIN CHEW"/>
    <property type="match status" value="1"/>
</dbReference>
<dbReference type="PANTHER" id="PTHR22617">
    <property type="entry name" value="CHEMOTAXIS SENSOR HISTIDINE KINASE-RELATED"/>
    <property type="match status" value="1"/>
</dbReference>
<proteinExistence type="predicted"/>
<evidence type="ECO:0000313" key="3">
    <source>
        <dbReference type="Proteomes" id="UP000000719"/>
    </source>
</evidence>
<dbReference type="Gene3D" id="2.30.30.40">
    <property type="entry name" value="SH3 Domains"/>
    <property type="match status" value="1"/>
</dbReference>
<organism evidence="2 3">
    <name type="scientific">Halothermothrix orenii (strain H 168 / OCM 544 / DSM 9562)</name>
    <dbReference type="NCBI Taxonomy" id="373903"/>
    <lineage>
        <taxon>Bacteria</taxon>
        <taxon>Bacillati</taxon>
        <taxon>Bacillota</taxon>
        <taxon>Clostridia</taxon>
        <taxon>Halanaerobiales</taxon>
        <taxon>Halothermotrichaceae</taxon>
        <taxon>Halothermothrix</taxon>
    </lineage>
</organism>
<dbReference type="OrthoDB" id="9794382at2"/>
<dbReference type="Pfam" id="PF01584">
    <property type="entry name" value="CheW"/>
    <property type="match status" value="1"/>
</dbReference>
<dbReference type="EMBL" id="CP001098">
    <property type="protein sequence ID" value="ACL69518.1"/>
    <property type="molecule type" value="Genomic_DNA"/>
</dbReference>
<dbReference type="AlphaFoldDB" id="B8CW49"/>